<feature type="domain" description="Gcp-like" evidence="1">
    <location>
        <begin position="32"/>
        <end position="225"/>
    </location>
</feature>
<dbReference type="Gene3D" id="3.30.420.40">
    <property type="match status" value="2"/>
</dbReference>
<protein>
    <submittedName>
        <fullName evidence="2">tRNA (Adenosine(37)-N6)-threonylcarbamoyltransferase complex dimerization subunit type 1 TsaB</fullName>
        <ecNumber evidence="2">2.3.1.234</ecNumber>
    </submittedName>
</protein>
<dbReference type="CDD" id="cd24032">
    <property type="entry name" value="ASKHA_NBD_TsaB"/>
    <property type="match status" value="1"/>
</dbReference>
<gene>
    <name evidence="2" type="primary">tsaB</name>
    <name evidence="2" type="ORF">ACFPTP_05145</name>
</gene>
<keyword evidence="2" id="KW-0808">Transferase</keyword>
<evidence type="ECO:0000259" key="1">
    <source>
        <dbReference type="Pfam" id="PF00814"/>
    </source>
</evidence>
<accession>A0ABW0TW63</accession>
<organism evidence="2 3">
    <name type="scientific">Sporosarcina koreensis</name>
    <dbReference type="NCBI Taxonomy" id="334735"/>
    <lineage>
        <taxon>Bacteria</taxon>
        <taxon>Bacillati</taxon>
        <taxon>Bacillota</taxon>
        <taxon>Bacilli</taxon>
        <taxon>Bacillales</taxon>
        <taxon>Caryophanaceae</taxon>
        <taxon>Sporosarcina</taxon>
    </lineage>
</organism>
<evidence type="ECO:0000313" key="3">
    <source>
        <dbReference type="Proteomes" id="UP001596071"/>
    </source>
</evidence>
<comment type="caution">
    <text evidence="2">The sequence shown here is derived from an EMBL/GenBank/DDBJ whole genome shotgun (WGS) entry which is preliminary data.</text>
</comment>
<proteinExistence type="predicted"/>
<reference evidence="3" key="1">
    <citation type="journal article" date="2019" name="Int. J. Syst. Evol. Microbiol.">
        <title>The Global Catalogue of Microorganisms (GCM) 10K type strain sequencing project: providing services to taxonomists for standard genome sequencing and annotation.</title>
        <authorList>
            <consortium name="The Broad Institute Genomics Platform"/>
            <consortium name="The Broad Institute Genome Sequencing Center for Infectious Disease"/>
            <person name="Wu L."/>
            <person name="Ma J."/>
        </authorList>
    </citation>
    <scope>NUCLEOTIDE SEQUENCE [LARGE SCALE GENOMIC DNA]</scope>
    <source>
        <strain evidence="3">KACC 11299</strain>
    </source>
</reference>
<dbReference type="NCBIfam" id="TIGR03725">
    <property type="entry name" value="T6A_YeaZ"/>
    <property type="match status" value="1"/>
</dbReference>
<keyword evidence="2" id="KW-0012">Acyltransferase</keyword>
<dbReference type="PANTHER" id="PTHR11735:SF11">
    <property type="entry name" value="TRNA THREONYLCARBAMOYLADENOSINE BIOSYNTHESIS PROTEIN TSAB"/>
    <property type="match status" value="1"/>
</dbReference>
<keyword evidence="3" id="KW-1185">Reference proteome</keyword>
<dbReference type="InterPro" id="IPR043129">
    <property type="entry name" value="ATPase_NBD"/>
</dbReference>
<dbReference type="Proteomes" id="UP001596071">
    <property type="component" value="Unassembled WGS sequence"/>
</dbReference>
<evidence type="ECO:0000313" key="2">
    <source>
        <dbReference type="EMBL" id="MFC5602596.1"/>
    </source>
</evidence>
<name>A0ABW0TW63_9BACL</name>
<dbReference type="GO" id="GO:0061711">
    <property type="term" value="F:tRNA N(6)-L-threonylcarbamoyladenine synthase activity"/>
    <property type="evidence" value="ECO:0007669"/>
    <property type="project" value="UniProtKB-EC"/>
</dbReference>
<dbReference type="RefSeq" id="WP_381442741.1">
    <property type="nucleotide sequence ID" value="NZ_JBHSNP010000010.1"/>
</dbReference>
<dbReference type="InterPro" id="IPR000905">
    <property type="entry name" value="Gcp-like_dom"/>
</dbReference>
<dbReference type="InterPro" id="IPR022496">
    <property type="entry name" value="T6A_TsaB"/>
</dbReference>
<dbReference type="PANTHER" id="PTHR11735">
    <property type="entry name" value="TRNA N6-ADENOSINE THREONYLCARBAMOYLTRANSFERASE"/>
    <property type="match status" value="1"/>
</dbReference>
<dbReference type="SUPFAM" id="SSF53067">
    <property type="entry name" value="Actin-like ATPase domain"/>
    <property type="match status" value="2"/>
</dbReference>
<dbReference type="Pfam" id="PF00814">
    <property type="entry name" value="TsaD"/>
    <property type="match status" value="1"/>
</dbReference>
<dbReference type="EC" id="2.3.1.234" evidence="2"/>
<dbReference type="EMBL" id="JBHSNP010000010">
    <property type="protein sequence ID" value="MFC5602596.1"/>
    <property type="molecule type" value="Genomic_DNA"/>
</dbReference>
<sequence>MIWLGIDTANTPLSVAIVKDGAILAEVNSSMAVNHSLRAMPVIEELFATVKLQPKDIDAIAVSEGPGSYTGVRIGVTIAKTLAWTLKKPLFGLSSLKVLAANAIYFDGLICPIVDARRNNVYAGVYEFVDGGLTDIAEDGHFAIDNLLDVLASKERPVLFVGKDVAMHEELIRERLQGNAVIAPFPLQLPRASSLIFIAEQSGQEENTHAFTPEYRRIAEAEANWLMQQRKEQGSE</sequence>